<accession>A0ABW2LLT6</accession>
<comment type="similarity">
    <text evidence="1">Belongs to the glycosyl hydrolase 63 family.</text>
</comment>
<keyword evidence="3" id="KW-0326">Glycosidase</keyword>
<gene>
    <name evidence="5" type="ORF">ACFQRI_19060</name>
</gene>
<evidence type="ECO:0000256" key="2">
    <source>
        <dbReference type="ARBA" id="ARBA00022801"/>
    </source>
</evidence>
<protein>
    <recommendedName>
        <fullName evidence="4">Mannosylglycerate hydrolase MGH1-like glycoside hydrolase domain-containing protein</fullName>
    </recommendedName>
</protein>
<keyword evidence="6" id="KW-1185">Reference proteome</keyword>
<evidence type="ECO:0000313" key="6">
    <source>
        <dbReference type="Proteomes" id="UP001596504"/>
    </source>
</evidence>
<dbReference type="InterPro" id="IPR004888">
    <property type="entry name" value="Glycoside_hydrolase_63"/>
</dbReference>
<dbReference type="PANTHER" id="PTHR10412:SF11">
    <property type="entry name" value="MANNOSYL-OLIGOSACCHARIDE GLUCOSIDASE"/>
    <property type="match status" value="1"/>
</dbReference>
<evidence type="ECO:0000259" key="4">
    <source>
        <dbReference type="Pfam" id="PF22422"/>
    </source>
</evidence>
<feature type="domain" description="Mannosylglycerate hydrolase MGH1-like glycoside hydrolase" evidence="4">
    <location>
        <begin position="27"/>
        <end position="411"/>
    </location>
</feature>
<reference evidence="6" key="1">
    <citation type="journal article" date="2019" name="Int. J. Syst. Evol. Microbiol.">
        <title>The Global Catalogue of Microorganisms (GCM) 10K type strain sequencing project: providing services to taxonomists for standard genome sequencing and annotation.</title>
        <authorList>
            <consortium name="The Broad Institute Genomics Platform"/>
            <consortium name="The Broad Institute Genome Sequencing Center for Infectious Disease"/>
            <person name="Wu L."/>
            <person name="Ma J."/>
        </authorList>
    </citation>
    <scope>NUCLEOTIDE SEQUENCE [LARGE SCALE GENOMIC DNA]</scope>
    <source>
        <strain evidence="6">WLHS5</strain>
    </source>
</reference>
<dbReference type="Gene3D" id="1.50.10.10">
    <property type="match status" value="1"/>
</dbReference>
<dbReference type="InterPro" id="IPR054491">
    <property type="entry name" value="MGH1-like_GH"/>
</dbReference>
<dbReference type="Proteomes" id="UP001596504">
    <property type="component" value="Unassembled WGS sequence"/>
</dbReference>
<comment type="caution">
    <text evidence="5">The sequence shown here is derived from an EMBL/GenBank/DDBJ whole genome shotgun (WGS) entry which is preliminary data.</text>
</comment>
<dbReference type="PANTHER" id="PTHR10412">
    <property type="entry name" value="MANNOSYL-OLIGOSACCHARIDE GLUCOSIDASE"/>
    <property type="match status" value="1"/>
</dbReference>
<dbReference type="RefSeq" id="WP_380670471.1">
    <property type="nucleotide sequence ID" value="NZ_JBHTCJ010000010.1"/>
</dbReference>
<dbReference type="SUPFAM" id="SSF48208">
    <property type="entry name" value="Six-hairpin glycosidases"/>
    <property type="match status" value="1"/>
</dbReference>
<dbReference type="InterPro" id="IPR008928">
    <property type="entry name" value="6-hairpin_glycosidase_sf"/>
</dbReference>
<evidence type="ECO:0000256" key="3">
    <source>
        <dbReference type="ARBA" id="ARBA00023295"/>
    </source>
</evidence>
<keyword evidence="2" id="KW-0378">Hydrolase</keyword>
<proteinExistence type="inferred from homology"/>
<evidence type="ECO:0000256" key="1">
    <source>
        <dbReference type="ARBA" id="ARBA00010833"/>
    </source>
</evidence>
<sequence>MNTRSEALRVLLGNWRGYNTVPAPDLYPHQWSWDSAFIAIGTRHLSPLRAQRELESLFGAQWDDGRVPHIVFDPATPDEGYFPGPSFWNSKSVTGPGVAATSGIVQPPVHALAAWEVFQSDPDTAQRRRFLQRLYPKLVAWHEYLRCRRDLGGAGLVSIVHPWESGMDNSPAWDPALARVRPVSMRRYRRRDLDHADASQRPTDEDYGRYVRLVETYRDSGYADRPEVHEFAVEDPLTNALLAASEEAMAGIADEVGAPAAPHLAELARLREAMVARLFSGGLFHPFDVRSGELTEVGSVAGLVPLVVPDLPVAEELIATATGPRFRAGELGVVPSFDLTDERFDPARYWRGPAWFNIGWLIRRGLLTHGASKLAEVLRSGYLEVAERAGFREYADPHRATGLGAHRFAWTAALTLDLIETR</sequence>
<dbReference type="InterPro" id="IPR012341">
    <property type="entry name" value="6hp_glycosidase-like_sf"/>
</dbReference>
<dbReference type="EMBL" id="JBHTCJ010000010">
    <property type="protein sequence ID" value="MFC7343507.1"/>
    <property type="molecule type" value="Genomic_DNA"/>
</dbReference>
<evidence type="ECO:0000313" key="5">
    <source>
        <dbReference type="EMBL" id="MFC7343507.1"/>
    </source>
</evidence>
<name>A0ABW2LLT6_9PSEU</name>
<dbReference type="Pfam" id="PF22422">
    <property type="entry name" value="MGH1-like_GH"/>
    <property type="match status" value="1"/>
</dbReference>
<organism evidence="5 6">
    <name type="scientific">Saccharopolyspora griseoalba</name>
    <dbReference type="NCBI Taxonomy" id="1431848"/>
    <lineage>
        <taxon>Bacteria</taxon>
        <taxon>Bacillati</taxon>
        <taxon>Actinomycetota</taxon>
        <taxon>Actinomycetes</taxon>
        <taxon>Pseudonocardiales</taxon>
        <taxon>Pseudonocardiaceae</taxon>
        <taxon>Saccharopolyspora</taxon>
    </lineage>
</organism>